<dbReference type="InterPro" id="IPR015500">
    <property type="entry name" value="Peptidase_S8_subtilisin-rel"/>
</dbReference>
<dbReference type="InterPro" id="IPR023828">
    <property type="entry name" value="Peptidase_S8_Ser-AS"/>
</dbReference>
<keyword evidence="2 6" id="KW-0645">Protease</keyword>
<comment type="caution">
    <text evidence="10">The sequence shown here is derived from an EMBL/GenBank/DDBJ whole genome shotgun (WGS) entry which is preliminary data.</text>
</comment>
<dbReference type="PROSITE" id="PS00136">
    <property type="entry name" value="SUBTILASE_ASP"/>
    <property type="match status" value="1"/>
</dbReference>
<dbReference type="PANTHER" id="PTHR43806:SF11">
    <property type="entry name" value="CEREVISIN-RELATED"/>
    <property type="match status" value="1"/>
</dbReference>
<dbReference type="InterPro" id="IPR050131">
    <property type="entry name" value="Peptidase_S8_subtilisin-like"/>
</dbReference>
<comment type="similarity">
    <text evidence="1 6 7">Belongs to the peptidase S8 family.</text>
</comment>
<evidence type="ECO:0000256" key="1">
    <source>
        <dbReference type="ARBA" id="ARBA00011073"/>
    </source>
</evidence>
<dbReference type="GO" id="GO:0004252">
    <property type="term" value="F:serine-type endopeptidase activity"/>
    <property type="evidence" value="ECO:0007669"/>
    <property type="project" value="UniProtKB-UniRule"/>
</dbReference>
<keyword evidence="3 6" id="KW-0378">Hydrolase</keyword>
<dbReference type="SUPFAM" id="SSF52743">
    <property type="entry name" value="Subtilisin-like"/>
    <property type="match status" value="1"/>
</dbReference>
<dbReference type="InterPro" id="IPR036852">
    <property type="entry name" value="Peptidase_S8/S53_dom_sf"/>
</dbReference>
<feature type="compositionally biased region" description="Low complexity" evidence="8">
    <location>
        <begin position="403"/>
        <end position="474"/>
    </location>
</feature>
<evidence type="ECO:0000256" key="7">
    <source>
        <dbReference type="RuleBase" id="RU003355"/>
    </source>
</evidence>
<dbReference type="AlphaFoldDB" id="A0A7W5AAD4"/>
<feature type="region of interest" description="Disordered" evidence="8">
    <location>
        <begin position="403"/>
        <end position="478"/>
    </location>
</feature>
<evidence type="ECO:0000256" key="3">
    <source>
        <dbReference type="ARBA" id="ARBA00022801"/>
    </source>
</evidence>
<evidence type="ECO:0000313" key="10">
    <source>
        <dbReference type="EMBL" id="MBB3092611.1"/>
    </source>
</evidence>
<dbReference type="Proteomes" id="UP000590749">
    <property type="component" value="Unassembled WGS sequence"/>
</dbReference>
<reference evidence="10 11" key="1">
    <citation type="submission" date="2020-08" db="EMBL/GenBank/DDBJ databases">
        <title>Genomic Encyclopedia of Type Strains, Phase III (KMG-III): the genomes of soil and plant-associated and newly described type strains.</title>
        <authorList>
            <person name="Whitman W."/>
        </authorList>
    </citation>
    <scope>NUCLEOTIDE SEQUENCE [LARGE SCALE GENOMIC DNA]</scope>
    <source>
        <strain evidence="10 11">CECT 3287</strain>
    </source>
</reference>
<dbReference type="InterPro" id="IPR023827">
    <property type="entry name" value="Peptidase_S8_Asp-AS"/>
</dbReference>
<keyword evidence="11" id="KW-1185">Reference proteome</keyword>
<evidence type="ECO:0000256" key="2">
    <source>
        <dbReference type="ARBA" id="ARBA00022670"/>
    </source>
</evidence>
<dbReference type="PANTHER" id="PTHR43806">
    <property type="entry name" value="PEPTIDASE S8"/>
    <property type="match status" value="1"/>
</dbReference>
<accession>A0A7W5AAD4</accession>
<sequence>MKKAHVRQIVAGAVTAGALAAVGVFALPSGSADWTPVTYGLTAEPEHIVPDVVTEAQPARVVSTTIDEDGRPVVTVKEATDKASAVKLVKDAQETENAVGVEIDAPVYALGVPTGSDPYRAQQWDFAKIRTAEAWQRSTGSGVTVAVIDTGVDAAHPDLGANVLRGYDAIANTAGTSTDGNGHGTHVAGTIAAVTGNGVGVSGIAPDVRILPVKVLAANGSGNMSDTAEGIVWAADNGAQVINMSLGATTKVSAVSNAITYARSKGVTVIAAAGNSRQQGSPVSYPAADEGVVAVAATDSADKVAGYSNAGAYVDVAAPGSNITSTYPTALGAQYKAMNGTSMAAPHVAAVAALLKGYRSSLTPDQIETALEKSAADLGTAGFDNDFGNGRIDADAALATITSPTTAPTTAPTKAPTTAPTTTAPTTAPTTSAPTTAPTTAPTKAPTTAPTTAPTKAPTSAPTTAPTKAPTTAPSPSPTVVKVKPVITANVTGGEVVYGTAVTTTFTVKANGKAWPGKPVQICVTEGAAAQQCADATTSSAGTVRVNRTAKATYQLVLKVVATTTSEAATSAPVTYRVRPAVTVARTAKGKLAVTLTGAVGRPAEIQQKVRGAWTTVGKYTASASPVKVTITGLVAGQTYRVMVPAGPTLLGVTSAPIVA</sequence>
<evidence type="ECO:0000256" key="4">
    <source>
        <dbReference type="ARBA" id="ARBA00022825"/>
    </source>
</evidence>
<dbReference type="InterPro" id="IPR000209">
    <property type="entry name" value="Peptidase_S8/S53_dom"/>
</dbReference>
<dbReference type="GO" id="GO:0006508">
    <property type="term" value="P:proteolysis"/>
    <property type="evidence" value="ECO:0007669"/>
    <property type="project" value="UniProtKB-KW"/>
</dbReference>
<name>A0A7W5AAD4_9ACTN</name>
<evidence type="ECO:0000256" key="5">
    <source>
        <dbReference type="PIRSR" id="PIRSR615500-1"/>
    </source>
</evidence>
<dbReference type="PROSITE" id="PS51892">
    <property type="entry name" value="SUBTILASE"/>
    <property type="match status" value="1"/>
</dbReference>
<evidence type="ECO:0000313" key="11">
    <source>
        <dbReference type="Proteomes" id="UP000590749"/>
    </source>
</evidence>
<feature type="active site" description="Charge relay system" evidence="5 6">
    <location>
        <position position="149"/>
    </location>
</feature>
<evidence type="ECO:0000256" key="6">
    <source>
        <dbReference type="PROSITE-ProRule" id="PRU01240"/>
    </source>
</evidence>
<organism evidence="10 11">
    <name type="scientific">Actinoplanes campanulatus</name>
    <dbReference type="NCBI Taxonomy" id="113559"/>
    <lineage>
        <taxon>Bacteria</taxon>
        <taxon>Bacillati</taxon>
        <taxon>Actinomycetota</taxon>
        <taxon>Actinomycetes</taxon>
        <taxon>Micromonosporales</taxon>
        <taxon>Micromonosporaceae</taxon>
        <taxon>Actinoplanes</taxon>
    </lineage>
</organism>
<proteinExistence type="inferred from homology"/>
<gene>
    <name evidence="10" type="ORF">FHR83_000245</name>
</gene>
<feature type="active site" description="Charge relay system" evidence="5 6">
    <location>
        <position position="183"/>
    </location>
</feature>
<dbReference type="Gene3D" id="3.40.50.200">
    <property type="entry name" value="Peptidase S8/S53 domain"/>
    <property type="match status" value="1"/>
</dbReference>
<feature type="active site" description="Charge relay system" evidence="5 6">
    <location>
        <position position="342"/>
    </location>
</feature>
<dbReference type="PRINTS" id="PR00723">
    <property type="entry name" value="SUBTILISIN"/>
</dbReference>
<dbReference type="InterPro" id="IPR022398">
    <property type="entry name" value="Peptidase_S8_His-AS"/>
</dbReference>
<dbReference type="Pfam" id="PF00082">
    <property type="entry name" value="Peptidase_S8"/>
    <property type="match status" value="1"/>
</dbReference>
<feature type="domain" description="Peptidase S8/S53" evidence="9">
    <location>
        <begin position="140"/>
        <end position="390"/>
    </location>
</feature>
<dbReference type="PROSITE" id="PS00138">
    <property type="entry name" value="SUBTILASE_SER"/>
    <property type="match status" value="1"/>
</dbReference>
<evidence type="ECO:0000256" key="8">
    <source>
        <dbReference type="SAM" id="MobiDB-lite"/>
    </source>
</evidence>
<dbReference type="RefSeq" id="WP_183215632.1">
    <property type="nucleotide sequence ID" value="NZ_BMPW01000001.1"/>
</dbReference>
<keyword evidence="4 6" id="KW-0720">Serine protease</keyword>
<dbReference type="PROSITE" id="PS00137">
    <property type="entry name" value="SUBTILASE_HIS"/>
    <property type="match status" value="1"/>
</dbReference>
<evidence type="ECO:0000259" key="9">
    <source>
        <dbReference type="Pfam" id="PF00082"/>
    </source>
</evidence>
<protein>
    <submittedName>
        <fullName evidence="10">Type VII secretion-associated serine protease mycosin</fullName>
    </submittedName>
</protein>
<dbReference type="EMBL" id="JACHXF010000001">
    <property type="protein sequence ID" value="MBB3092611.1"/>
    <property type="molecule type" value="Genomic_DNA"/>
</dbReference>